<organism evidence="3">
    <name type="scientific">Kwoniella pini CBS 10737</name>
    <dbReference type="NCBI Taxonomy" id="1296096"/>
    <lineage>
        <taxon>Eukaryota</taxon>
        <taxon>Fungi</taxon>
        <taxon>Dikarya</taxon>
        <taxon>Basidiomycota</taxon>
        <taxon>Agaricomycotina</taxon>
        <taxon>Tremellomycetes</taxon>
        <taxon>Tremellales</taxon>
        <taxon>Cryptococcaceae</taxon>
        <taxon>Kwoniella</taxon>
    </lineage>
</organism>
<reference evidence="4" key="4">
    <citation type="submission" date="2024-02" db="EMBL/GenBank/DDBJ databases">
        <title>Comparative genomics of Cryptococcus and Kwoniella reveals pathogenesis evolution and contrasting modes of karyotype evolution via chromosome fusion or intercentromeric recombination.</title>
        <authorList>
            <person name="Coelho M.A."/>
            <person name="David-Palma M."/>
            <person name="Shea T."/>
            <person name="Bowers K."/>
            <person name="McGinley-Smith S."/>
            <person name="Mohammad A.W."/>
            <person name="Gnirke A."/>
            <person name="Yurkov A.M."/>
            <person name="Nowrousian M."/>
            <person name="Sun S."/>
            <person name="Cuomo C.A."/>
            <person name="Heitman J."/>
        </authorList>
    </citation>
    <scope>NUCLEOTIDE SEQUENCE</scope>
    <source>
        <strain evidence="4">CBS 10737</strain>
    </source>
</reference>
<feature type="region of interest" description="Disordered" evidence="1">
    <location>
        <begin position="92"/>
        <end position="113"/>
    </location>
</feature>
<feature type="domain" description="Cupin type-1" evidence="2">
    <location>
        <begin position="31"/>
        <end position="146"/>
    </location>
</feature>
<accession>A0A1B9I8U7</accession>
<name>A0A1B9I8U7_9TREE</name>
<dbReference type="KEGG" id="kpin:30170978"/>
<protein>
    <recommendedName>
        <fullName evidence="2">Cupin type-1 domain-containing protein</fullName>
    </recommendedName>
</protein>
<dbReference type="Pfam" id="PF00190">
    <property type="entry name" value="Cupin_1"/>
    <property type="match status" value="1"/>
</dbReference>
<dbReference type="AlphaFoldDB" id="A0A1B9I8U7"/>
<reference evidence="4" key="2">
    <citation type="submission" date="2013-07" db="EMBL/GenBank/DDBJ databases">
        <authorList>
            <consortium name="The Broad Institute Genome Sequencing Platform"/>
            <person name="Cuomo C."/>
            <person name="Litvintseva A."/>
            <person name="Chen Y."/>
            <person name="Heitman J."/>
            <person name="Sun S."/>
            <person name="Springer D."/>
            <person name="Dromer F."/>
            <person name="Young S.K."/>
            <person name="Zeng Q."/>
            <person name="Gargeya S."/>
            <person name="Fitzgerald M."/>
            <person name="Abouelleil A."/>
            <person name="Alvarado L."/>
            <person name="Berlin A.M."/>
            <person name="Chapman S.B."/>
            <person name="Dewar J."/>
            <person name="Goldberg J."/>
            <person name="Griggs A."/>
            <person name="Gujja S."/>
            <person name="Hansen M."/>
            <person name="Howarth C."/>
            <person name="Imamovic A."/>
            <person name="Larimer J."/>
            <person name="McCowan C."/>
            <person name="Murphy C."/>
            <person name="Pearson M."/>
            <person name="Priest M."/>
            <person name="Roberts A."/>
            <person name="Saif S."/>
            <person name="Shea T."/>
            <person name="Sykes S."/>
            <person name="Wortman J."/>
            <person name="Nusbaum C."/>
            <person name="Birren B."/>
        </authorList>
    </citation>
    <scope>NUCLEOTIDE SEQUENCE</scope>
    <source>
        <strain evidence="4">CBS 10737</strain>
    </source>
</reference>
<gene>
    <name evidence="3" type="ORF">I206_02609</name>
    <name evidence="4" type="ORF">I206_105069</name>
</gene>
<evidence type="ECO:0000256" key="1">
    <source>
        <dbReference type="SAM" id="MobiDB-lite"/>
    </source>
</evidence>
<sequence length="202" mass="22101">MSEPHHPLLKNEEIDSAMKGNKHYLNRDAERISVCMSDVVGMQDSGLGVHKVRLEPNGESTQIHYHLHDSEWLYILSGSGILQLIDSSLHSPDNSNNHPRNGSSDIPKLDTPNLKENKIEIEERKVEPGDFIGFQGGIIASKFAHGLKASSEGLVYLMGGTREKLDVCCYPELGVSNIADAKSGQEVIVRFNPVDTSGKGAV</sequence>
<dbReference type="Gene3D" id="2.60.120.10">
    <property type="entry name" value="Jelly Rolls"/>
    <property type="match status" value="1"/>
</dbReference>
<dbReference type="SUPFAM" id="SSF51182">
    <property type="entry name" value="RmlC-like cupins"/>
    <property type="match status" value="1"/>
</dbReference>
<dbReference type="InterPro" id="IPR014710">
    <property type="entry name" value="RmlC-like_jellyroll"/>
</dbReference>
<evidence type="ECO:0000313" key="4">
    <source>
        <dbReference type="EMBL" id="WWC71116.1"/>
    </source>
</evidence>
<reference evidence="3" key="1">
    <citation type="submission" date="2013-07" db="EMBL/GenBank/DDBJ databases">
        <title>The Genome Sequence of Cryptococcus pinus CBS10737.</title>
        <authorList>
            <consortium name="The Broad Institute Genome Sequencing Platform"/>
            <person name="Cuomo C."/>
            <person name="Litvintseva A."/>
            <person name="Chen Y."/>
            <person name="Heitman J."/>
            <person name="Sun S."/>
            <person name="Springer D."/>
            <person name="Dromer F."/>
            <person name="Young S.K."/>
            <person name="Zeng Q."/>
            <person name="Gargeya S."/>
            <person name="Fitzgerald M."/>
            <person name="Abouelleil A."/>
            <person name="Alvarado L."/>
            <person name="Berlin A.M."/>
            <person name="Chapman S.B."/>
            <person name="Dewar J."/>
            <person name="Goldberg J."/>
            <person name="Griggs A."/>
            <person name="Gujja S."/>
            <person name="Hansen M."/>
            <person name="Howarth C."/>
            <person name="Imamovic A."/>
            <person name="Larimer J."/>
            <person name="McCowan C."/>
            <person name="Murphy C."/>
            <person name="Pearson M."/>
            <person name="Priest M."/>
            <person name="Roberts A."/>
            <person name="Saif S."/>
            <person name="Shea T."/>
            <person name="Sykes S."/>
            <person name="Wortman J."/>
            <person name="Nusbaum C."/>
            <person name="Birren B."/>
        </authorList>
    </citation>
    <scope>NUCLEOTIDE SEQUENCE [LARGE SCALE GENOMIC DNA]</scope>
    <source>
        <strain evidence="3">CBS 10737</strain>
    </source>
</reference>
<proteinExistence type="predicted"/>
<feature type="compositionally biased region" description="Polar residues" evidence="1">
    <location>
        <begin position="92"/>
        <end position="104"/>
    </location>
</feature>
<dbReference type="EMBL" id="CP144524">
    <property type="protein sequence ID" value="WWC71116.1"/>
    <property type="molecule type" value="Genomic_DNA"/>
</dbReference>
<dbReference type="Proteomes" id="UP000094020">
    <property type="component" value="Chromosome 6"/>
</dbReference>
<dbReference type="InterPro" id="IPR011051">
    <property type="entry name" value="RmlC_Cupin_sf"/>
</dbReference>
<evidence type="ECO:0000259" key="2">
    <source>
        <dbReference type="Pfam" id="PF00190"/>
    </source>
</evidence>
<dbReference type="GeneID" id="30170978"/>
<dbReference type="EMBL" id="KV700115">
    <property type="protein sequence ID" value="OCF51893.1"/>
    <property type="molecule type" value="Genomic_DNA"/>
</dbReference>
<evidence type="ECO:0000313" key="5">
    <source>
        <dbReference type="Proteomes" id="UP000094020"/>
    </source>
</evidence>
<keyword evidence="5" id="KW-1185">Reference proteome</keyword>
<dbReference type="InterPro" id="IPR006045">
    <property type="entry name" value="Cupin_1"/>
</dbReference>
<dbReference type="OrthoDB" id="10263073at2759"/>
<evidence type="ECO:0000313" key="3">
    <source>
        <dbReference type="EMBL" id="OCF51893.1"/>
    </source>
</evidence>
<dbReference type="RefSeq" id="XP_019013112.1">
    <property type="nucleotide sequence ID" value="XM_019154372.1"/>
</dbReference>
<reference evidence="3" key="3">
    <citation type="submission" date="2016-07" db="EMBL/GenBank/DDBJ databases">
        <title>Evolution of pathogenesis and genome organization in the Tremellales.</title>
        <authorList>
            <person name="Cuomo C."/>
            <person name="Litvintseva A."/>
            <person name="Heitman J."/>
            <person name="Chen Y."/>
            <person name="Sun S."/>
            <person name="Springer D."/>
            <person name="Dromer F."/>
            <person name="Young S."/>
            <person name="Zeng Q."/>
            <person name="Chapman S."/>
            <person name="Gujja S."/>
            <person name="Saif S."/>
            <person name="Birren B."/>
        </authorList>
    </citation>
    <scope>NUCLEOTIDE SEQUENCE</scope>
    <source>
        <strain evidence="3">CBS 10737</strain>
    </source>
</reference>